<sequence length="447" mass="50762">MFLSSIVSYLGAWEELNEKYPEEYADIIRCIENLHILKKEGELKNYKVSNDFLDSWESSLKESGWLPRRSSGLGAYFKSMVAVRLFTGVREIANSWLFSASNKAIKRNACEIPILILLTQETLESFENPKHYMQMHFERFLLELQEIAPLNLEYPFLILAISNQEMPLEMVEMPSNIEGYNENIVMNRSIEFPPEYYQAGLGILGYFQKVLKEKYPGIQATVRIIQDGLIVKMIVETEDGSKHIVEKALEEYDLILKGEIKPEEYFDASAQIQILELKNELRMAQFRIESQKELLAYQKTQIKEQQIQTSTLVEIISKGLSKPALPAIHVSPVITVETSLSQHTIHNELKEAIEVIRDLKKVVDSPETVESLNEIEEALSEADANNINDSAGVSKLQSLIETVNNTESAVSKSIATTTAGVELAKKLARNYNKLAPWCGLPQIPFIK</sequence>
<organism evidence="1 2">
    <name type="scientific">Bacillus cereus</name>
    <dbReference type="NCBI Taxonomy" id="1396"/>
    <lineage>
        <taxon>Bacteria</taxon>
        <taxon>Bacillati</taxon>
        <taxon>Bacillota</taxon>
        <taxon>Bacilli</taxon>
        <taxon>Bacillales</taxon>
        <taxon>Bacillaceae</taxon>
        <taxon>Bacillus</taxon>
        <taxon>Bacillus cereus group</taxon>
    </lineage>
</organism>
<dbReference type="Proteomes" id="UP000223777">
    <property type="component" value="Unassembled WGS sequence"/>
</dbReference>
<dbReference type="AlphaFoldDB" id="A0A2B9PW88"/>
<evidence type="ECO:0000313" key="2">
    <source>
        <dbReference type="Proteomes" id="UP000223777"/>
    </source>
</evidence>
<reference evidence="1 2" key="1">
    <citation type="submission" date="2017-09" db="EMBL/GenBank/DDBJ databases">
        <title>Large-scale bioinformatics analysis of Bacillus genomes uncovers conserved roles of natural products in bacterial physiology.</title>
        <authorList>
            <consortium name="Agbiome Team Llc"/>
            <person name="Bleich R.M."/>
            <person name="Grubbs K.J."/>
            <person name="Santa Maria K.C."/>
            <person name="Allen S.E."/>
            <person name="Farag S."/>
            <person name="Shank E.A."/>
            <person name="Bowers A."/>
        </authorList>
    </citation>
    <scope>NUCLEOTIDE SEQUENCE [LARGE SCALE GENOMIC DNA]</scope>
    <source>
        <strain evidence="1 2">AFS050027</strain>
    </source>
</reference>
<gene>
    <name evidence="1" type="ORF">CN984_17825</name>
</gene>
<dbReference type="RefSeq" id="WP_098765318.1">
    <property type="nucleotide sequence ID" value="NZ_NUIL01000024.1"/>
</dbReference>
<accession>A0A2B9PW88</accession>
<name>A0A2B9PW88_BACCE</name>
<protein>
    <submittedName>
        <fullName evidence="1">Uncharacterized protein</fullName>
    </submittedName>
</protein>
<proteinExistence type="predicted"/>
<comment type="caution">
    <text evidence="1">The sequence shown here is derived from an EMBL/GenBank/DDBJ whole genome shotgun (WGS) entry which is preliminary data.</text>
</comment>
<evidence type="ECO:0000313" key="1">
    <source>
        <dbReference type="EMBL" id="PGO26421.1"/>
    </source>
</evidence>
<dbReference type="EMBL" id="NUIL01000024">
    <property type="protein sequence ID" value="PGO26421.1"/>
    <property type="molecule type" value="Genomic_DNA"/>
</dbReference>